<evidence type="ECO:0000313" key="2">
    <source>
        <dbReference type="Proteomes" id="UP000499080"/>
    </source>
</evidence>
<name>A0A4Y2C3X3_ARAVE</name>
<proteinExistence type="predicted"/>
<dbReference type="EMBL" id="BGPR01000135">
    <property type="protein sequence ID" value="GBL98024.1"/>
    <property type="molecule type" value="Genomic_DNA"/>
</dbReference>
<dbReference type="Proteomes" id="UP000499080">
    <property type="component" value="Unassembled WGS sequence"/>
</dbReference>
<reference evidence="1 2" key="1">
    <citation type="journal article" date="2019" name="Sci. Rep.">
        <title>Orb-weaving spider Araneus ventricosus genome elucidates the spidroin gene catalogue.</title>
        <authorList>
            <person name="Kono N."/>
            <person name="Nakamura H."/>
            <person name="Ohtoshi R."/>
            <person name="Moran D.A.P."/>
            <person name="Shinohara A."/>
            <person name="Yoshida Y."/>
            <person name="Fujiwara M."/>
            <person name="Mori M."/>
            <person name="Tomita M."/>
            <person name="Arakawa K."/>
        </authorList>
    </citation>
    <scope>NUCLEOTIDE SEQUENCE [LARGE SCALE GENOMIC DNA]</scope>
</reference>
<protein>
    <submittedName>
        <fullName evidence="1">Uncharacterized protein</fullName>
    </submittedName>
</protein>
<gene>
    <name evidence="1" type="ORF">AVEN_126911_1</name>
</gene>
<sequence>MELKKKIPVKSEIYHYSKELTTLRMSDGRHSMQGLNSFPNSRNGEILGTEFSDKENKNIPDNTDLRIKKYKKFDIFSDKKLSFAKNLFEQFLRD</sequence>
<comment type="caution">
    <text evidence="1">The sequence shown here is derived from an EMBL/GenBank/DDBJ whole genome shotgun (WGS) entry which is preliminary data.</text>
</comment>
<dbReference type="AlphaFoldDB" id="A0A4Y2C3X3"/>
<accession>A0A4Y2C3X3</accession>
<organism evidence="1 2">
    <name type="scientific">Araneus ventricosus</name>
    <name type="common">Orbweaver spider</name>
    <name type="synonym">Epeira ventricosa</name>
    <dbReference type="NCBI Taxonomy" id="182803"/>
    <lineage>
        <taxon>Eukaryota</taxon>
        <taxon>Metazoa</taxon>
        <taxon>Ecdysozoa</taxon>
        <taxon>Arthropoda</taxon>
        <taxon>Chelicerata</taxon>
        <taxon>Arachnida</taxon>
        <taxon>Araneae</taxon>
        <taxon>Araneomorphae</taxon>
        <taxon>Entelegynae</taxon>
        <taxon>Araneoidea</taxon>
        <taxon>Araneidae</taxon>
        <taxon>Araneus</taxon>
    </lineage>
</organism>
<keyword evidence="2" id="KW-1185">Reference proteome</keyword>
<evidence type="ECO:0000313" key="1">
    <source>
        <dbReference type="EMBL" id="GBL98024.1"/>
    </source>
</evidence>